<dbReference type="EnsemblPlants" id="OB09G16930.1">
    <property type="protein sequence ID" value="OB09G16930.1"/>
    <property type="gene ID" value="OB09G16930"/>
</dbReference>
<accession>J3MXG4</accession>
<keyword evidence="1" id="KW-0812">Transmembrane</keyword>
<dbReference type="HOGENOM" id="CLU_2430622_0_0_1"/>
<reference evidence="2" key="1">
    <citation type="journal article" date="2013" name="Nat. Commun.">
        <title>Whole-genome sequencing of Oryza brachyantha reveals mechanisms underlying Oryza genome evolution.</title>
        <authorList>
            <person name="Chen J."/>
            <person name="Huang Q."/>
            <person name="Gao D."/>
            <person name="Wang J."/>
            <person name="Lang Y."/>
            <person name="Liu T."/>
            <person name="Li B."/>
            <person name="Bai Z."/>
            <person name="Luis Goicoechea J."/>
            <person name="Liang C."/>
            <person name="Chen C."/>
            <person name="Zhang W."/>
            <person name="Sun S."/>
            <person name="Liao Y."/>
            <person name="Zhang X."/>
            <person name="Yang L."/>
            <person name="Song C."/>
            <person name="Wang M."/>
            <person name="Shi J."/>
            <person name="Liu G."/>
            <person name="Liu J."/>
            <person name="Zhou H."/>
            <person name="Zhou W."/>
            <person name="Yu Q."/>
            <person name="An N."/>
            <person name="Chen Y."/>
            <person name="Cai Q."/>
            <person name="Wang B."/>
            <person name="Liu B."/>
            <person name="Min J."/>
            <person name="Huang Y."/>
            <person name="Wu H."/>
            <person name="Li Z."/>
            <person name="Zhang Y."/>
            <person name="Yin Y."/>
            <person name="Song W."/>
            <person name="Jiang J."/>
            <person name="Jackson S.A."/>
            <person name="Wing R.A."/>
            <person name="Wang J."/>
            <person name="Chen M."/>
        </authorList>
    </citation>
    <scope>NUCLEOTIDE SEQUENCE [LARGE SCALE GENOMIC DNA]</scope>
    <source>
        <strain evidence="2">cv. IRGC 101232</strain>
    </source>
</reference>
<dbReference type="Gramene" id="OB09G16930.1">
    <property type="protein sequence ID" value="OB09G16930.1"/>
    <property type="gene ID" value="OB09G16930"/>
</dbReference>
<sequence length="91" mass="10468">MKHQHSPFSDLGNRSPEEGQEGYYFLFVFFVVVVFVAALALPRPRGEPMAINLAFVALWQRDGEEEETFGNFASCIHCIGDRESLWCQWKL</sequence>
<evidence type="ECO:0000313" key="2">
    <source>
        <dbReference type="EnsemblPlants" id="OB09G16930.1"/>
    </source>
</evidence>
<reference evidence="2" key="2">
    <citation type="submission" date="2013-04" db="UniProtKB">
        <authorList>
            <consortium name="EnsemblPlants"/>
        </authorList>
    </citation>
    <scope>IDENTIFICATION</scope>
</reference>
<evidence type="ECO:0000313" key="3">
    <source>
        <dbReference type="Proteomes" id="UP000006038"/>
    </source>
</evidence>
<dbReference type="AlphaFoldDB" id="J3MXG4"/>
<evidence type="ECO:0000256" key="1">
    <source>
        <dbReference type="SAM" id="Phobius"/>
    </source>
</evidence>
<keyword evidence="1" id="KW-1133">Transmembrane helix</keyword>
<organism evidence="2">
    <name type="scientific">Oryza brachyantha</name>
    <name type="common">malo sina</name>
    <dbReference type="NCBI Taxonomy" id="4533"/>
    <lineage>
        <taxon>Eukaryota</taxon>
        <taxon>Viridiplantae</taxon>
        <taxon>Streptophyta</taxon>
        <taxon>Embryophyta</taxon>
        <taxon>Tracheophyta</taxon>
        <taxon>Spermatophyta</taxon>
        <taxon>Magnoliopsida</taxon>
        <taxon>Liliopsida</taxon>
        <taxon>Poales</taxon>
        <taxon>Poaceae</taxon>
        <taxon>BOP clade</taxon>
        <taxon>Oryzoideae</taxon>
        <taxon>Oryzeae</taxon>
        <taxon>Oryzinae</taxon>
        <taxon>Oryza</taxon>
    </lineage>
</organism>
<keyword evidence="1" id="KW-0472">Membrane</keyword>
<proteinExistence type="predicted"/>
<name>J3MXG4_ORYBR</name>
<dbReference type="Proteomes" id="UP000006038">
    <property type="component" value="Chromosome 9"/>
</dbReference>
<keyword evidence="3" id="KW-1185">Reference proteome</keyword>
<feature type="transmembrane region" description="Helical" evidence="1">
    <location>
        <begin position="23"/>
        <end position="41"/>
    </location>
</feature>
<protein>
    <submittedName>
        <fullName evidence="2">Uncharacterized protein</fullName>
    </submittedName>
</protein>